<dbReference type="PANTHER" id="PTHR46010:SF1">
    <property type="entry name" value="PROTEIN IWS1 HOMOLOG"/>
    <property type="match status" value="1"/>
</dbReference>
<evidence type="ECO:0000313" key="9">
    <source>
        <dbReference type="EMBL" id="KKY37648.1"/>
    </source>
</evidence>
<dbReference type="EMBL" id="LCUC01000080">
    <property type="protein sequence ID" value="KKY37648.1"/>
    <property type="molecule type" value="Genomic_DNA"/>
</dbReference>
<feature type="region of interest" description="Disordered" evidence="7">
    <location>
        <begin position="339"/>
        <end position="443"/>
    </location>
</feature>
<feature type="domain" description="TFIIS N-terminal" evidence="8">
    <location>
        <begin position="246"/>
        <end position="324"/>
    </location>
</feature>
<protein>
    <submittedName>
        <fullName evidence="9">Putative transcription factor iws1</fullName>
    </submittedName>
</protein>
<keyword evidence="1" id="KW-0805">Transcription regulation</keyword>
<dbReference type="OrthoDB" id="21124at2759"/>
<keyword evidence="2" id="KW-0804">Transcription</keyword>
<evidence type="ECO:0000313" key="10">
    <source>
        <dbReference type="Proteomes" id="UP000034680"/>
    </source>
</evidence>
<dbReference type="STRING" id="1214573.A0A0G2HS09"/>
<feature type="region of interest" description="Disordered" evidence="7">
    <location>
        <begin position="1"/>
        <end position="152"/>
    </location>
</feature>
<evidence type="ECO:0000256" key="1">
    <source>
        <dbReference type="ARBA" id="ARBA00023015"/>
    </source>
</evidence>
<proteinExistence type="inferred from homology"/>
<evidence type="ECO:0000256" key="4">
    <source>
        <dbReference type="ARBA" id="ARBA00037349"/>
    </source>
</evidence>
<accession>A0A0G2HS09</accession>
<dbReference type="Proteomes" id="UP000034680">
    <property type="component" value="Unassembled WGS sequence"/>
</dbReference>
<evidence type="ECO:0000256" key="3">
    <source>
        <dbReference type="ARBA" id="ARBA00023242"/>
    </source>
</evidence>
<dbReference type="InterPro" id="IPR017923">
    <property type="entry name" value="TFIIS_N"/>
</dbReference>
<evidence type="ECO:0000256" key="2">
    <source>
        <dbReference type="ARBA" id="ARBA00023163"/>
    </source>
</evidence>
<dbReference type="Gene3D" id="1.20.930.10">
    <property type="entry name" value="Conserved domain common to transcription factors TFIIS, elongin A, CRSP70"/>
    <property type="match status" value="1"/>
</dbReference>
<feature type="compositionally biased region" description="Acidic residues" evidence="7">
    <location>
        <begin position="37"/>
        <end position="49"/>
    </location>
</feature>
<dbReference type="FunFam" id="1.20.930.10:FF:000003">
    <property type="entry name" value="Putative Transcription factor IWS1"/>
    <property type="match status" value="1"/>
</dbReference>
<comment type="function">
    <text evidence="4">Transcription factor involved in RNA polymerase II transcription regulation. May function in both SPT15/TBP post-recruitment and recruitment steps of transcription.</text>
</comment>
<feature type="compositionally biased region" description="Low complexity" evidence="7">
    <location>
        <begin position="347"/>
        <end position="359"/>
    </location>
</feature>
<name>A0A0G2HS09_9PEZI</name>
<reference evidence="9 10" key="1">
    <citation type="submission" date="2015-05" db="EMBL/GenBank/DDBJ databases">
        <title>Distinctive expansion of gene families associated with plant cell wall degradation and secondary metabolism in the genomes of grapevine trunk pathogens.</title>
        <authorList>
            <person name="Lawrence D.P."/>
            <person name="Travadon R."/>
            <person name="Rolshausen P.E."/>
            <person name="Baumgartner K."/>
        </authorList>
    </citation>
    <scope>NUCLEOTIDE SEQUENCE [LARGE SCALE GENOMIC DNA]</scope>
    <source>
        <strain evidence="9">DA912</strain>
    </source>
</reference>
<feature type="compositionally biased region" description="Acidic residues" evidence="7">
    <location>
        <begin position="16"/>
        <end position="29"/>
    </location>
</feature>
<dbReference type="PROSITE" id="PS51319">
    <property type="entry name" value="TFIIS_N"/>
    <property type="match status" value="1"/>
</dbReference>
<comment type="caution">
    <text evidence="9">The sequence shown here is derived from an EMBL/GenBank/DDBJ whole genome shotgun (WGS) entry which is preliminary data.</text>
</comment>
<dbReference type="InterPro" id="IPR035441">
    <property type="entry name" value="TFIIS/LEDGF_dom_sf"/>
</dbReference>
<evidence type="ECO:0000256" key="6">
    <source>
        <dbReference type="PROSITE-ProRule" id="PRU00649"/>
    </source>
</evidence>
<evidence type="ECO:0000256" key="7">
    <source>
        <dbReference type="SAM" id="MobiDB-lite"/>
    </source>
</evidence>
<sequence length="443" mass="48985">MSDIEDNDSRQATAAPEDEVQAGGNDDDGMSDHDSDILSDVDVGDLEEYDPLKANIEQRPVDIDEDVAKSLKATKRKRAEGETAKKPKEGRRPKKRRTEDGDEVSAADGNIIEGKRRRAGAGEGGGGEKKSKSRSKRPTPEPENDEHLTPEQRRARAIERAMDAAIKGKSNKRRTKKDEVDLEEELDDIIADLKIRMEGACEEDNKAREADRAAVAKIKLLPEVMTLLNRQHIQHAILDPETNFLQAVKYFLEPLRADGSLPAYNIQREVFTALTRMPIEKEALSSSGIGQVVLFYTKSKRAQPEIKRMAERLMGEWSRPILQRTDDYKKRQIEARYIDPDALKYRGPGSQSAPSSQQSLAHRPGNNGKKQSSVSERLAAKRAAALEPVRANPNRARPAGMPVSYTIAPISQLGSGSGGPDHRPVGAGSMDAFRKITQGKKKN</sequence>
<dbReference type="InterPro" id="IPR051037">
    <property type="entry name" value="RNAPII_TF_IWS1"/>
</dbReference>
<dbReference type="PANTHER" id="PTHR46010">
    <property type="entry name" value="PROTEIN IWS1 HOMOLOG"/>
    <property type="match status" value="1"/>
</dbReference>
<dbReference type="GO" id="GO:0016973">
    <property type="term" value="P:poly(A)+ mRNA export from nucleus"/>
    <property type="evidence" value="ECO:0007669"/>
    <property type="project" value="TreeGrafter"/>
</dbReference>
<reference evidence="9 10" key="2">
    <citation type="submission" date="2015-05" db="EMBL/GenBank/DDBJ databases">
        <authorList>
            <person name="Morales-Cruz A."/>
            <person name="Amrine K.C."/>
            <person name="Cantu D."/>
        </authorList>
    </citation>
    <scope>NUCLEOTIDE SEQUENCE [LARGE SCALE GENOMIC DNA]</scope>
    <source>
        <strain evidence="9">DA912</strain>
    </source>
</reference>
<gene>
    <name evidence="9" type="ORF">UCDDA912_g02346</name>
</gene>
<keyword evidence="3 6" id="KW-0539">Nucleus</keyword>
<feature type="compositionally biased region" description="Basic and acidic residues" evidence="7">
    <location>
        <begin position="59"/>
        <end position="69"/>
    </location>
</feature>
<comment type="subcellular location">
    <subcellularLocation>
        <location evidence="6">Nucleus</location>
    </subcellularLocation>
</comment>
<evidence type="ECO:0000256" key="5">
    <source>
        <dbReference type="ARBA" id="ARBA00037992"/>
    </source>
</evidence>
<keyword evidence="10" id="KW-1185">Reference proteome</keyword>
<evidence type="ECO:0000259" key="8">
    <source>
        <dbReference type="PROSITE" id="PS51319"/>
    </source>
</evidence>
<organism evidence="9 10">
    <name type="scientific">Diaporthe ampelina</name>
    <dbReference type="NCBI Taxonomy" id="1214573"/>
    <lineage>
        <taxon>Eukaryota</taxon>
        <taxon>Fungi</taxon>
        <taxon>Dikarya</taxon>
        <taxon>Ascomycota</taxon>
        <taxon>Pezizomycotina</taxon>
        <taxon>Sordariomycetes</taxon>
        <taxon>Sordariomycetidae</taxon>
        <taxon>Diaporthales</taxon>
        <taxon>Diaporthaceae</taxon>
        <taxon>Diaporthe</taxon>
    </lineage>
</organism>
<dbReference type="GO" id="GO:0005634">
    <property type="term" value="C:nucleus"/>
    <property type="evidence" value="ECO:0007669"/>
    <property type="project" value="UniProtKB-SubCell"/>
</dbReference>
<dbReference type="AlphaFoldDB" id="A0A0G2HS09"/>
<dbReference type="Pfam" id="PF08711">
    <property type="entry name" value="Med26"/>
    <property type="match status" value="1"/>
</dbReference>
<comment type="similarity">
    <text evidence="5">Belongs to the IWS1 family.</text>
</comment>